<protein>
    <recommendedName>
        <fullName evidence="2">DUF7305 domain-containing protein</fullName>
    </recommendedName>
</protein>
<comment type="caution">
    <text evidence="3">The sequence shown here is derived from an EMBL/GenBank/DDBJ whole genome shotgun (WGS) entry which is preliminary data.</text>
</comment>
<reference evidence="3 4" key="1">
    <citation type="journal article" date="2019" name="Int. J. Syst. Evol. Microbiol.">
        <title>The Global Catalogue of Microorganisms (GCM) 10K type strain sequencing project: providing services to taxonomists for standard genome sequencing and annotation.</title>
        <authorList>
            <consortium name="The Broad Institute Genomics Platform"/>
            <consortium name="The Broad Institute Genome Sequencing Center for Infectious Disease"/>
            <person name="Wu L."/>
            <person name="Ma J."/>
        </authorList>
    </citation>
    <scope>NUCLEOTIDE SEQUENCE [LARGE SCALE GENOMIC DNA]</scope>
    <source>
        <strain evidence="3 4">WLHS5</strain>
    </source>
</reference>
<dbReference type="RefSeq" id="WP_250140317.1">
    <property type="nucleotide sequence ID" value="NZ_JBHSFA010000007.1"/>
</dbReference>
<dbReference type="Pfam" id="PF23960">
    <property type="entry name" value="DUF7289"/>
    <property type="match status" value="1"/>
</dbReference>
<accession>A0ABD5PR18</accession>
<dbReference type="InterPro" id="IPR055729">
    <property type="entry name" value="DUF7305"/>
</dbReference>
<evidence type="ECO:0000256" key="1">
    <source>
        <dbReference type="SAM" id="MobiDB-lite"/>
    </source>
</evidence>
<gene>
    <name evidence="3" type="ORF">ACFO5R_13800</name>
</gene>
<dbReference type="AlphaFoldDB" id="A0ABD5PR18"/>
<keyword evidence="4" id="KW-1185">Reference proteome</keyword>
<feature type="region of interest" description="Disordered" evidence="1">
    <location>
        <begin position="146"/>
        <end position="171"/>
    </location>
</feature>
<dbReference type="Proteomes" id="UP001595898">
    <property type="component" value="Unassembled WGS sequence"/>
</dbReference>
<dbReference type="Pfam" id="PF23981">
    <property type="entry name" value="DUF7305"/>
    <property type="match status" value="1"/>
</dbReference>
<name>A0ABD5PR18_9EURY</name>
<organism evidence="3 4">
    <name type="scientific">Halosolutus amylolyticus</name>
    <dbReference type="NCBI Taxonomy" id="2932267"/>
    <lineage>
        <taxon>Archaea</taxon>
        <taxon>Methanobacteriati</taxon>
        <taxon>Methanobacteriota</taxon>
        <taxon>Stenosarchaea group</taxon>
        <taxon>Halobacteria</taxon>
        <taxon>Halobacteriales</taxon>
        <taxon>Natrialbaceae</taxon>
        <taxon>Halosolutus</taxon>
    </lineage>
</organism>
<evidence type="ECO:0000313" key="4">
    <source>
        <dbReference type="Proteomes" id="UP001595898"/>
    </source>
</evidence>
<sequence length="461" mass="48976">MGLVAVASVGIVMLGSTALDARETTAETERAEGSMLEFTHAAKTAAITGQRSTTVTLGPFDHGSVETRPDDGRVRITHVTDSEEVLYDASLGTIAYVDGETEIAAQGGGLWRREGDDVVSLSSPGVEYRDGTLSVPVVHVTGDGVHGRSSDVAVTRSSSPTTIDRPDRDGDRFHASADVRIEIESAYCEGWERDLEAAVPGSVVERCSEGQPGRLRIELTEPTTIRSIESAVVAHEIDVHRDAPPIEGDVRTAAVDDDRVDGTVHDTGYDAPSVDDAVDAMVDRCADEGFESLPEEVTEPGRYCVDTIDDGHTIDTSAGAVEIVVRDSIGDPNYQEDLRVEGENDLTIYVDGDLSARGNAVIGNESDPSRTRLLFSADGSVTTANGNPTIAALVYAPDSTVSVQGNPTIDGSIVAQRVEIDNIRPGVVRYDDRIAGVDTTPGPGPHLRYLDATAYELSIDD</sequence>
<dbReference type="EMBL" id="JBHSFA010000007">
    <property type="protein sequence ID" value="MFC4542997.1"/>
    <property type="molecule type" value="Genomic_DNA"/>
</dbReference>
<proteinExistence type="predicted"/>
<evidence type="ECO:0000259" key="2">
    <source>
        <dbReference type="Pfam" id="PF23981"/>
    </source>
</evidence>
<evidence type="ECO:0000313" key="3">
    <source>
        <dbReference type="EMBL" id="MFC4542997.1"/>
    </source>
</evidence>
<dbReference type="InterPro" id="IPR055713">
    <property type="entry name" value="DUF7289"/>
</dbReference>
<feature type="domain" description="DUF7305" evidence="2">
    <location>
        <begin position="263"/>
        <end position="435"/>
    </location>
</feature>